<gene>
    <name evidence="4" type="primary">UL33</name>
</gene>
<dbReference type="EMBL" id="LT608136">
    <property type="protein sequence ID" value="SCL76937.1"/>
    <property type="molecule type" value="Genomic_DNA"/>
</dbReference>
<reference evidence="4" key="1">
    <citation type="submission" date="2016-08" db="EMBL/GenBank/DDBJ databases">
        <authorList>
            <person name="Seilhamer J.J."/>
        </authorList>
    </citation>
    <scope>NUCLEOTIDE SEQUENCE</scope>
    <source>
        <strain evidence="4">Lib01003</strain>
    </source>
</reference>
<keyword evidence="3" id="KW-0231">Viral genome packaging</keyword>
<dbReference type="HAMAP" id="MF_04015">
    <property type="entry name" value="HSV_TRM2"/>
    <property type="match status" value="1"/>
</dbReference>
<protein>
    <submittedName>
        <fullName evidence="4">DNA packaging protein UL33</fullName>
    </submittedName>
</protein>
<proteinExistence type="inferred from homology"/>
<keyword evidence="2" id="KW-1188">Viral release from host cell</keyword>
<sequence length="113" mass="13073">MNKPKSRKPRDIIQQNELETMSVDELASTYVRGSNSGTFDVWFEDLMPKELEVIFPTTDSKLNYLSFSSRLASAVAYSSREVCQHTGALDRRRERFASVINKFLDLHQILREN</sequence>
<name>A0A1R3T1V7_9ALPH</name>
<dbReference type="Proteomes" id="UP000280017">
    <property type="component" value="Segment"/>
</dbReference>
<dbReference type="Pfam" id="PF03581">
    <property type="entry name" value="Herpes_UL33"/>
    <property type="match status" value="1"/>
</dbReference>
<dbReference type="GO" id="GO:0019073">
    <property type="term" value="P:viral DNA genome packaging"/>
    <property type="evidence" value="ECO:0007669"/>
    <property type="project" value="InterPro"/>
</dbReference>
<accession>A0A1R3T1V7</accession>
<evidence type="ECO:0000256" key="3">
    <source>
        <dbReference type="ARBA" id="ARBA00023219"/>
    </source>
</evidence>
<organism evidence="4">
    <name type="scientific">Spheniscid alphaherpesvirus 1</name>
    <dbReference type="NCBI Taxonomy" id="2560777"/>
    <lineage>
        <taxon>Viruses</taxon>
        <taxon>Duplodnaviria</taxon>
        <taxon>Heunggongvirae</taxon>
        <taxon>Peploviricota</taxon>
        <taxon>Herviviricetes</taxon>
        <taxon>Herpesvirales</taxon>
        <taxon>Orthoherpesviridae</taxon>
        <taxon>Alphaherpesvirinae</taxon>
        <taxon>Mardivirus</taxon>
        <taxon>Mardivirus spheniscidalpha1</taxon>
    </lineage>
</organism>
<keyword evidence="1" id="KW-1048">Host nucleus</keyword>
<evidence type="ECO:0000313" key="4">
    <source>
        <dbReference type="EMBL" id="SCL76937.1"/>
    </source>
</evidence>
<dbReference type="InterPro" id="IPR005208">
    <property type="entry name" value="Herpes_TT2"/>
</dbReference>
<evidence type="ECO:0000256" key="1">
    <source>
        <dbReference type="ARBA" id="ARBA00022562"/>
    </source>
</evidence>
<evidence type="ECO:0000256" key="2">
    <source>
        <dbReference type="ARBA" id="ARBA00022612"/>
    </source>
</evidence>